<accession>A0AAW2UK19</accession>
<dbReference type="PROSITE" id="PS50013">
    <property type="entry name" value="CHROMO_2"/>
    <property type="match status" value="1"/>
</dbReference>
<dbReference type="InterPro" id="IPR000953">
    <property type="entry name" value="Chromo/chromo_shadow_dom"/>
</dbReference>
<dbReference type="InterPro" id="IPR051219">
    <property type="entry name" value="Heterochromatin_chromo-domain"/>
</dbReference>
<dbReference type="GO" id="GO:0003676">
    <property type="term" value="F:nucleic acid binding"/>
    <property type="evidence" value="ECO:0007669"/>
    <property type="project" value="InterPro"/>
</dbReference>
<comment type="caution">
    <text evidence="5">The sequence shown here is derived from an EMBL/GenBank/DDBJ whole genome shotgun (WGS) entry which is preliminary data.</text>
</comment>
<evidence type="ECO:0000256" key="1">
    <source>
        <dbReference type="ARBA" id="ARBA00004123"/>
    </source>
</evidence>
<sequence>MLEEYLRHFVRGTQKDWVKLLDVAQLCFNAQKSSSTNKSAFEIVTGQQPLLPHTLDSPQSVRSPLARSFSQEWKQNVDIARSCLEKAQKRMKKYADQNRRFIEFNAGDLVMVKVPDPRLSKSSRGRDPRLMQKYVGPLPIIKRIGTTRKTMPAISPAAQLELTKTKEKVAEVILNHRVTRTAKREHTEYLVKWKGCSSEENTWERVTNLKAFLPLVEAYQASQAPRTSPSQVGENVKGRPRTRHP</sequence>
<dbReference type="Gene3D" id="3.30.420.10">
    <property type="entry name" value="Ribonuclease H-like superfamily/Ribonuclease H"/>
    <property type="match status" value="1"/>
</dbReference>
<dbReference type="Pfam" id="PF00385">
    <property type="entry name" value="Chromo"/>
    <property type="match status" value="1"/>
</dbReference>
<dbReference type="EMBL" id="JACGWN010000012">
    <property type="protein sequence ID" value="KAL0417387.1"/>
    <property type="molecule type" value="Genomic_DNA"/>
</dbReference>
<dbReference type="InterPro" id="IPR016197">
    <property type="entry name" value="Chromo-like_dom_sf"/>
</dbReference>
<dbReference type="SMART" id="SM00298">
    <property type="entry name" value="CHROMO"/>
    <property type="match status" value="1"/>
</dbReference>
<evidence type="ECO:0000256" key="3">
    <source>
        <dbReference type="SAM" id="MobiDB-lite"/>
    </source>
</evidence>
<feature type="compositionally biased region" description="Polar residues" evidence="3">
    <location>
        <begin position="223"/>
        <end position="233"/>
    </location>
</feature>
<dbReference type="AlphaFoldDB" id="A0AAW2UK19"/>
<dbReference type="CDD" id="cd00024">
    <property type="entry name" value="CD_CSD"/>
    <property type="match status" value="1"/>
</dbReference>
<dbReference type="InterPro" id="IPR023780">
    <property type="entry name" value="Chromo_domain"/>
</dbReference>
<gene>
    <name evidence="5" type="ORF">Slati_3570600</name>
</gene>
<dbReference type="GO" id="GO:0005634">
    <property type="term" value="C:nucleus"/>
    <property type="evidence" value="ECO:0007669"/>
    <property type="project" value="UniProtKB-SubCell"/>
</dbReference>
<feature type="region of interest" description="Disordered" evidence="3">
    <location>
        <begin position="223"/>
        <end position="245"/>
    </location>
</feature>
<proteinExistence type="predicted"/>
<dbReference type="Gene3D" id="2.40.50.40">
    <property type="match status" value="1"/>
</dbReference>
<reference evidence="5" key="1">
    <citation type="submission" date="2020-06" db="EMBL/GenBank/DDBJ databases">
        <authorList>
            <person name="Li T."/>
            <person name="Hu X."/>
            <person name="Zhang T."/>
            <person name="Song X."/>
            <person name="Zhang H."/>
            <person name="Dai N."/>
            <person name="Sheng W."/>
            <person name="Hou X."/>
            <person name="Wei L."/>
        </authorList>
    </citation>
    <scope>NUCLEOTIDE SEQUENCE</scope>
    <source>
        <strain evidence="5">KEN1</strain>
        <tissue evidence="5">Leaf</tissue>
    </source>
</reference>
<name>A0AAW2UK19_9LAMI</name>
<keyword evidence="2" id="KW-0539">Nucleus</keyword>
<dbReference type="SUPFAM" id="SSF54160">
    <property type="entry name" value="Chromo domain-like"/>
    <property type="match status" value="1"/>
</dbReference>
<evidence type="ECO:0000313" key="5">
    <source>
        <dbReference type="EMBL" id="KAL0417387.1"/>
    </source>
</evidence>
<reference evidence="5" key="2">
    <citation type="journal article" date="2024" name="Plant">
        <title>Genomic evolution and insights into agronomic trait innovations of Sesamum species.</title>
        <authorList>
            <person name="Miao H."/>
            <person name="Wang L."/>
            <person name="Qu L."/>
            <person name="Liu H."/>
            <person name="Sun Y."/>
            <person name="Le M."/>
            <person name="Wang Q."/>
            <person name="Wei S."/>
            <person name="Zheng Y."/>
            <person name="Lin W."/>
            <person name="Duan Y."/>
            <person name="Cao H."/>
            <person name="Xiong S."/>
            <person name="Wang X."/>
            <person name="Wei L."/>
            <person name="Li C."/>
            <person name="Ma Q."/>
            <person name="Ju M."/>
            <person name="Zhao R."/>
            <person name="Li G."/>
            <person name="Mu C."/>
            <person name="Tian Q."/>
            <person name="Mei H."/>
            <person name="Zhang T."/>
            <person name="Gao T."/>
            <person name="Zhang H."/>
        </authorList>
    </citation>
    <scope>NUCLEOTIDE SEQUENCE</scope>
    <source>
        <strain evidence="5">KEN1</strain>
    </source>
</reference>
<comment type="subcellular location">
    <subcellularLocation>
        <location evidence="1">Nucleus</location>
    </subcellularLocation>
</comment>
<protein>
    <recommendedName>
        <fullName evidence="4">Chromo domain-containing protein</fullName>
    </recommendedName>
</protein>
<dbReference type="InterPro" id="IPR036397">
    <property type="entry name" value="RNaseH_sf"/>
</dbReference>
<organism evidence="5">
    <name type="scientific">Sesamum latifolium</name>
    <dbReference type="NCBI Taxonomy" id="2727402"/>
    <lineage>
        <taxon>Eukaryota</taxon>
        <taxon>Viridiplantae</taxon>
        <taxon>Streptophyta</taxon>
        <taxon>Embryophyta</taxon>
        <taxon>Tracheophyta</taxon>
        <taxon>Spermatophyta</taxon>
        <taxon>Magnoliopsida</taxon>
        <taxon>eudicotyledons</taxon>
        <taxon>Gunneridae</taxon>
        <taxon>Pentapetalae</taxon>
        <taxon>asterids</taxon>
        <taxon>lamiids</taxon>
        <taxon>Lamiales</taxon>
        <taxon>Pedaliaceae</taxon>
        <taxon>Sesamum</taxon>
    </lineage>
</organism>
<feature type="domain" description="Chromo" evidence="4">
    <location>
        <begin position="168"/>
        <end position="231"/>
    </location>
</feature>
<evidence type="ECO:0000259" key="4">
    <source>
        <dbReference type="PROSITE" id="PS50013"/>
    </source>
</evidence>
<evidence type="ECO:0000256" key="2">
    <source>
        <dbReference type="ARBA" id="ARBA00023242"/>
    </source>
</evidence>
<dbReference type="PANTHER" id="PTHR22812">
    <property type="entry name" value="CHROMOBOX PROTEIN"/>
    <property type="match status" value="1"/>
</dbReference>